<dbReference type="GO" id="GO:0005524">
    <property type="term" value="F:ATP binding"/>
    <property type="evidence" value="ECO:0007669"/>
    <property type="project" value="UniProtKB-KW"/>
</dbReference>
<dbReference type="OrthoDB" id="3242895at2"/>
<dbReference type="SUPFAM" id="SSF52540">
    <property type="entry name" value="P-loop containing nucleoside triphosphate hydrolases"/>
    <property type="match status" value="1"/>
</dbReference>
<dbReference type="InterPro" id="IPR017911">
    <property type="entry name" value="MacB-like_ATP-bd"/>
</dbReference>
<gene>
    <name evidence="5" type="ORF">D0Q02_02920</name>
</gene>
<dbReference type="SMART" id="SM00382">
    <property type="entry name" value="AAA"/>
    <property type="match status" value="1"/>
</dbReference>
<evidence type="ECO:0000256" key="2">
    <source>
        <dbReference type="ARBA" id="ARBA00022741"/>
    </source>
</evidence>
<keyword evidence="6" id="KW-1185">Reference proteome</keyword>
<dbReference type="InterPro" id="IPR015854">
    <property type="entry name" value="ABC_transpr_LolD-like"/>
</dbReference>
<evidence type="ECO:0000313" key="5">
    <source>
        <dbReference type="EMBL" id="RFS48441.1"/>
    </source>
</evidence>
<dbReference type="GO" id="GO:0016887">
    <property type="term" value="F:ATP hydrolysis activity"/>
    <property type="evidence" value="ECO:0007669"/>
    <property type="project" value="InterPro"/>
</dbReference>
<dbReference type="FunFam" id="3.40.50.300:FF:000032">
    <property type="entry name" value="Export ABC transporter ATP-binding protein"/>
    <property type="match status" value="1"/>
</dbReference>
<accession>A0A372G5Y1</accession>
<name>A0A372G5Y1_9ACTN</name>
<dbReference type="GO" id="GO:0022857">
    <property type="term" value="F:transmembrane transporter activity"/>
    <property type="evidence" value="ECO:0007669"/>
    <property type="project" value="TreeGrafter"/>
</dbReference>
<dbReference type="Gene3D" id="3.40.50.300">
    <property type="entry name" value="P-loop containing nucleotide triphosphate hydrolases"/>
    <property type="match status" value="1"/>
</dbReference>
<dbReference type="EMBL" id="QVFU01000001">
    <property type="protein sequence ID" value="RFS48441.1"/>
    <property type="molecule type" value="Genomic_DNA"/>
</dbReference>
<evidence type="ECO:0000259" key="4">
    <source>
        <dbReference type="PROSITE" id="PS50893"/>
    </source>
</evidence>
<dbReference type="InterPro" id="IPR003593">
    <property type="entry name" value="AAA+_ATPase"/>
</dbReference>
<dbReference type="GO" id="GO:0005886">
    <property type="term" value="C:plasma membrane"/>
    <property type="evidence" value="ECO:0007669"/>
    <property type="project" value="TreeGrafter"/>
</dbReference>
<keyword evidence="2" id="KW-0547">Nucleotide-binding</keyword>
<dbReference type="InterPro" id="IPR027417">
    <property type="entry name" value="P-loop_NTPase"/>
</dbReference>
<dbReference type="PANTHER" id="PTHR24220:SF86">
    <property type="entry name" value="ABC TRANSPORTER ABCH.1"/>
    <property type="match status" value="1"/>
</dbReference>
<evidence type="ECO:0000256" key="3">
    <source>
        <dbReference type="ARBA" id="ARBA00022840"/>
    </source>
</evidence>
<evidence type="ECO:0000313" key="6">
    <source>
        <dbReference type="Proteomes" id="UP000262621"/>
    </source>
</evidence>
<dbReference type="RefSeq" id="WP_117226350.1">
    <property type="nucleotide sequence ID" value="NZ_CP061725.1"/>
</dbReference>
<keyword evidence="1" id="KW-0813">Transport</keyword>
<dbReference type="PROSITE" id="PS50893">
    <property type="entry name" value="ABC_TRANSPORTER_2"/>
    <property type="match status" value="1"/>
</dbReference>
<dbReference type="PANTHER" id="PTHR24220">
    <property type="entry name" value="IMPORT ATP-BINDING PROTEIN"/>
    <property type="match status" value="1"/>
</dbReference>
<dbReference type="Pfam" id="PF00005">
    <property type="entry name" value="ABC_tran"/>
    <property type="match status" value="1"/>
</dbReference>
<keyword evidence="3 5" id="KW-0067">ATP-binding</keyword>
<dbReference type="Proteomes" id="UP000262621">
    <property type="component" value="Unassembled WGS sequence"/>
</dbReference>
<proteinExistence type="predicted"/>
<comment type="caution">
    <text evidence="5">The sequence shown here is derived from an EMBL/GenBank/DDBJ whole genome shotgun (WGS) entry which is preliminary data.</text>
</comment>
<dbReference type="GO" id="GO:0098796">
    <property type="term" value="C:membrane protein complex"/>
    <property type="evidence" value="ECO:0007669"/>
    <property type="project" value="UniProtKB-ARBA"/>
</dbReference>
<organism evidence="5 6">
    <name type="scientific">Micromonospora craniellae</name>
    <dbReference type="NCBI Taxonomy" id="2294034"/>
    <lineage>
        <taxon>Bacteria</taxon>
        <taxon>Bacillati</taxon>
        <taxon>Actinomycetota</taxon>
        <taxon>Actinomycetes</taxon>
        <taxon>Micromonosporales</taxon>
        <taxon>Micromonosporaceae</taxon>
        <taxon>Micromonospora</taxon>
    </lineage>
</organism>
<dbReference type="InterPro" id="IPR003439">
    <property type="entry name" value="ABC_transporter-like_ATP-bd"/>
</dbReference>
<sequence>MSRAPAIEAVDVSRTYQLDGISVPALRGVTLTVAAGDYVALIGPSGSGKSTLMHLLGGLDRPTGGRLAIGGRQVGALSAPELARLRNETIGFVFQAFHLLARTSAVDNVALPLVYRGVGARQRRARAAAMLGRVGLGHRLEHRPNQLSGGEQQRVAIARALVTDPTVLLADEPTGNLDSTTGAAVLELLERLNVESGVALVMVTHDAEVAARAHRRITMRDGVVVADSAADQGGDGARP</sequence>
<dbReference type="PROSITE" id="PS00211">
    <property type="entry name" value="ABC_TRANSPORTER_1"/>
    <property type="match status" value="1"/>
</dbReference>
<dbReference type="InterPro" id="IPR017871">
    <property type="entry name" value="ABC_transporter-like_CS"/>
</dbReference>
<dbReference type="CDD" id="cd03255">
    <property type="entry name" value="ABC_MJ0796_LolCDE_FtsE"/>
    <property type="match status" value="1"/>
</dbReference>
<dbReference type="AlphaFoldDB" id="A0A372G5Y1"/>
<feature type="domain" description="ABC transporter" evidence="4">
    <location>
        <begin position="7"/>
        <end position="239"/>
    </location>
</feature>
<reference evidence="5 6" key="1">
    <citation type="submission" date="2018-08" db="EMBL/GenBank/DDBJ databases">
        <title>Verrucosispora craniellae sp. nov., isolated from a marine sponge in the South China Sea.</title>
        <authorList>
            <person name="Li L."/>
            <person name="Lin H.W."/>
        </authorList>
    </citation>
    <scope>NUCLEOTIDE SEQUENCE [LARGE SCALE GENOMIC DNA]</scope>
    <source>
        <strain evidence="5 6">LHW63014</strain>
    </source>
</reference>
<protein>
    <submittedName>
        <fullName evidence="5">ABC transporter ATP-binding protein</fullName>
    </submittedName>
</protein>
<evidence type="ECO:0000256" key="1">
    <source>
        <dbReference type="ARBA" id="ARBA00022448"/>
    </source>
</evidence>